<dbReference type="AlphaFoldDB" id="A0A6P2RUH0"/>
<dbReference type="InterPro" id="IPR046250">
    <property type="entry name" value="DUF6283"/>
</dbReference>
<dbReference type="Proteomes" id="UP000494218">
    <property type="component" value="Unassembled WGS sequence"/>
</dbReference>
<accession>A0A6P2RUH0</accession>
<reference evidence="1 2" key="1">
    <citation type="submission" date="2019-09" db="EMBL/GenBank/DDBJ databases">
        <authorList>
            <person name="Depoorter E."/>
        </authorList>
    </citation>
    <scope>NUCLEOTIDE SEQUENCE [LARGE SCALE GENOMIC DNA]</scope>
    <source>
        <strain evidence="1">LMG 23254</strain>
    </source>
</reference>
<dbReference type="EMBL" id="CABVPW010000048">
    <property type="protein sequence ID" value="VWC39987.1"/>
    <property type="molecule type" value="Genomic_DNA"/>
</dbReference>
<protein>
    <submittedName>
        <fullName evidence="1">Uncharacterized protein</fullName>
    </submittedName>
</protein>
<evidence type="ECO:0000313" key="2">
    <source>
        <dbReference type="Proteomes" id="UP000494218"/>
    </source>
</evidence>
<organism evidence="1 2">
    <name type="scientific">Burkholderia lata (strain ATCC 17760 / DSM 23089 / LMG 22485 / NCIMB 9086 / R18194 / 383)</name>
    <dbReference type="NCBI Taxonomy" id="482957"/>
    <lineage>
        <taxon>Bacteria</taxon>
        <taxon>Pseudomonadati</taxon>
        <taxon>Pseudomonadota</taxon>
        <taxon>Betaproteobacteria</taxon>
        <taxon>Burkholderiales</taxon>
        <taxon>Burkholderiaceae</taxon>
        <taxon>Burkholderia</taxon>
        <taxon>Burkholderia cepacia complex</taxon>
    </lineage>
</organism>
<evidence type="ECO:0000313" key="1">
    <source>
        <dbReference type="EMBL" id="VWC39987.1"/>
    </source>
</evidence>
<proteinExistence type="predicted"/>
<gene>
    <name evidence="1" type="ORF">BLA23254_06891</name>
</gene>
<sequence length="127" mass="13740">MSECSMKAAARPCPSCPWRVDQDAGDIPNFSLALAESLAGTCPDERGIGPDFGASFFACHQSKLGSEIPCAGWLAMVGHRHPRVRMAVRRGSISPDALTPGENWPELHDSYPDVLAKLRATCGNEEW</sequence>
<dbReference type="Pfam" id="PF19800">
    <property type="entry name" value="DUF6283"/>
    <property type="match status" value="1"/>
</dbReference>
<name>A0A6P2RUH0_BURL3</name>